<dbReference type="CDD" id="cd00402">
    <property type="entry name" value="Riboflavin_synthase_like"/>
    <property type="match status" value="1"/>
</dbReference>
<feature type="domain" description="Lumazine-binding" evidence="11">
    <location>
        <begin position="98"/>
        <end position="195"/>
    </location>
</feature>
<dbReference type="KEGG" id="sehc:A35E_00423"/>
<evidence type="ECO:0000256" key="2">
    <source>
        <dbReference type="ARBA" id="ARBA00002803"/>
    </source>
</evidence>
<evidence type="ECO:0000256" key="8">
    <source>
        <dbReference type="ARBA" id="ARBA00022737"/>
    </source>
</evidence>
<name>J3TGT0_9ENTR</name>
<keyword evidence="13" id="KW-1185">Reference proteome</keyword>
<dbReference type="GO" id="GO:0009231">
    <property type="term" value="P:riboflavin biosynthetic process"/>
    <property type="evidence" value="ECO:0007669"/>
    <property type="project" value="UniProtKB-UniPathway"/>
</dbReference>
<reference evidence="12 13" key="1">
    <citation type="journal article" date="2012" name="Mol. Biol. Evol.">
        <title>Genome reduction and co-evolution between the primary and secondary bacterial symbionts of psyllids.</title>
        <authorList>
            <person name="Sloan D.B."/>
            <person name="Moran N.A."/>
        </authorList>
    </citation>
    <scope>NUCLEOTIDE SEQUENCE [LARGE SCALE GENOMIC DNA]</scope>
    <source>
        <strain evidence="12">Hcub_S</strain>
    </source>
</reference>
<dbReference type="InterPro" id="IPR026017">
    <property type="entry name" value="Lumazine-bd_dom"/>
</dbReference>
<dbReference type="Proteomes" id="UP000003937">
    <property type="component" value="Chromosome"/>
</dbReference>
<dbReference type="PROSITE" id="PS51177">
    <property type="entry name" value="LUMAZINE_BIND"/>
    <property type="match status" value="2"/>
</dbReference>
<dbReference type="PANTHER" id="PTHR21098:SF0">
    <property type="entry name" value="RIBOFLAVIN SYNTHASE"/>
    <property type="match status" value="1"/>
</dbReference>
<dbReference type="InterPro" id="IPR017938">
    <property type="entry name" value="Riboflavin_synthase-like_b-brl"/>
</dbReference>
<dbReference type="SUPFAM" id="SSF63380">
    <property type="entry name" value="Riboflavin synthase domain-like"/>
    <property type="match status" value="2"/>
</dbReference>
<dbReference type="PATRIC" id="fig|134287.3.peg.400"/>
<comment type="pathway">
    <text evidence="3">Cofactor biosynthesis; riboflavin biosynthesis; riboflavin from 2-hydroxy-3-oxobutyl phosphate and 5-amino-6-(D-ribitylamino)uracil: step 2/2.</text>
</comment>
<dbReference type="RefSeq" id="WP_014889014.1">
    <property type="nucleotide sequence ID" value="NC_018420.1"/>
</dbReference>
<evidence type="ECO:0000256" key="4">
    <source>
        <dbReference type="ARBA" id="ARBA00012827"/>
    </source>
</evidence>
<keyword evidence="6" id="KW-0686">Riboflavin biosynthesis</keyword>
<keyword evidence="7 12" id="KW-0808">Transferase</keyword>
<feature type="repeat" description="Lumazine-binding" evidence="10">
    <location>
        <begin position="1"/>
        <end position="97"/>
    </location>
</feature>
<dbReference type="UniPathway" id="UPA00275">
    <property type="reaction ID" value="UER00405"/>
</dbReference>
<dbReference type="AlphaFoldDB" id="J3TGT0"/>
<feature type="domain" description="Lumazine-binding" evidence="11">
    <location>
        <begin position="1"/>
        <end position="97"/>
    </location>
</feature>
<comment type="catalytic activity">
    <reaction evidence="1">
        <text>2 6,7-dimethyl-8-(1-D-ribityl)lumazine + H(+) = 5-amino-6-(D-ribitylamino)uracil + riboflavin</text>
        <dbReference type="Rhea" id="RHEA:20772"/>
        <dbReference type="ChEBI" id="CHEBI:15378"/>
        <dbReference type="ChEBI" id="CHEBI:15934"/>
        <dbReference type="ChEBI" id="CHEBI:57986"/>
        <dbReference type="ChEBI" id="CHEBI:58201"/>
        <dbReference type="EC" id="2.5.1.9"/>
    </reaction>
</comment>
<keyword evidence="8" id="KW-0677">Repeat</keyword>
<dbReference type="NCBIfam" id="NF006767">
    <property type="entry name" value="PRK09289.1"/>
    <property type="match status" value="1"/>
</dbReference>
<feature type="repeat" description="Lumazine-binding" evidence="10">
    <location>
        <begin position="98"/>
        <end position="195"/>
    </location>
</feature>
<evidence type="ECO:0000313" key="13">
    <source>
        <dbReference type="Proteomes" id="UP000003937"/>
    </source>
</evidence>
<evidence type="ECO:0000256" key="3">
    <source>
        <dbReference type="ARBA" id="ARBA00004887"/>
    </source>
</evidence>
<evidence type="ECO:0000256" key="5">
    <source>
        <dbReference type="ARBA" id="ARBA00013950"/>
    </source>
</evidence>
<accession>J3TGT0</accession>
<evidence type="ECO:0000256" key="1">
    <source>
        <dbReference type="ARBA" id="ARBA00000968"/>
    </source>
</evidence>
<proteinExistence type="predicted"/>
<dbReference type="GO" id="GO:0005829">
    <property type="term" value="C:cytosol"/>
    <property type="evidence" value="ECO:0007669"/>
    <property type="project" value="TreeGrafter"/>
</dbReference>
<comment type="function">
    <text evidence="2">Catalyzes the dismutation of two molecules of 6,7-dimethyl-8-ribityllumazine, resulting in the formation of riboflavin and 5-amino-6-(D-ribitylamino)uracil.</text>
</comment>
<evidence type="ECO:0000256" key="10">
    <source>
        <dbReference type="PROSITE-ProRule" id="PRU00524"/>
    </source>
</evidence>
<dbReference type="InterPro" id="IPR001783">
    <property type="entry name" value="Lumazine-bd"/>
</dbReference>
<sequence>MFTGIIQGIVPIIKIEEKKHFRTHYICLPKPLLGDVAVGASMAHNGCCLTVTSVVNDLLSFDIIKETLNLTNLGELIVGDEINLERAPTLQTEIGGHLMSGHIICTAVITKIVDSENNRQIWFRLSKLDIMKFILYKGYIGIDGISLTVGEVVGNQFCAHLIPETLIRTTLGKKRIGDYVNIEIDSQIQAIVQTVERILADREDI</sequence>
<dbReference type="PANTHER" id="PTHR21098">
    <property type="entry name" value="RIBOFLAVIN SYNTHASE ALPHA CHAIN"/>
    <property type="match status" value="1"/>
</dbReference>
<gene>
    <name evidence="12" type="ORF">A35E_00423</name>
</gene>
<dbReference type="FunFam" id="2.40.30.20:FF:000003">
    <property type="entry name" value="Riboflavin synthase, alpha subunit"/>
    <property type="match status" value="1"/>
</dbReference>
<dbReference type="NCBIfam" id="TIGR00187">
    <property type="entry name" value="ribE"/>
    <property type="match status" value="1"/>
</dbReference>
<dbReference type="NCBIfam" id="NF009566">
    <property type="entry name" value="PRK13020.1"/>
    <property type="match status" value="1"/>
</dbReference>
<evidence type="ECO:0000256" key="6">
    <source>
        <dbReference type="ARBA" id="ARBA00022619"/>
    </source>
</evidence>
<organism evidence="12 13">
    <name type="scientific">secondary endosymbiont of Heteropsylla cubana</name>
    <dbReference type="NCBI Taxonomy" id="134287"/>
    <lineage>
        <taxon>Bacteria</taxon>
        <taxon>Pseudomonadati</taxon>
        <taxon>Pseudomonadota</taxon>
        <taxon>Gammaproteobacteria</taxon>
        <taxon>Enterobacterales</taxon>
        <taxon>Enterobacteriaceae</taxon>
        <taxon>aphid secondary symbionts</taxon>
    </lineage>
</organism>
<dbReference type="EMBL" id="CP003547">
    <property type="protein sequence ID" value="AFP85717.1"/>
    <property type="molecule type" value="Genomic_DNA"/>
</dbReference>
<evidence type="ECO:0000313" key="12">
    <source>
        <dbReference type="EMBL" id="AFP85717.1"/>
    </source>
</evidence>
<dbReference type="HOGENOM" id="CLU_034388_0_1_6"/>
<dbReference type="Gene3D" id="2.40.30.20">
    <property type="match status" value="2"/>
</dbReference>
<dbReference type="Pfam" id="PF00677">
    <property type="entry name" value="Lum_binding"/>
    <property type="match status" value="2"/>
</dbReference>
<evidence type="ECO:0000259" key="11">
    <source>
        <dbReference type="PROSITE" id="PS51177"/>
    </source>
</evidence>
<protein>
    <recommendedName>
        <fullName evidence="5 9">Riboflavin synthase</fullName>
        <ecNumber evidence="4 9">2.5.1.9</ecNumber>
    </recommendedName>
</protein>
<dbReference type="EC" id="2.5.1.9" evidence="4 9"/>
<dbReference type="GO" id="GO:0004746">
    <property type="term" value="F:riboflavin synthase activity"/>
    <property type="evidence" value="ECO:0007669"/>
    <property type="project" value="UniProtKB-UniRule"/>
</dbReference>
<dbReference type="OrthoDB" id="9788537at2"/>
<dbReference type="PIRSF" id="PIRSF000498">
    <property type="entry name" value="Riboflavin_syn_A"/>
    <property type="match status" value="1"/>
</dbReference>
<dbReference type="InterPro" id="IPR023366">
    <property type="entry name" value="ATP_synth_asu-like_sf"/>
</dbReference>
<evidence type="ECO:0000256" key="9">
    <source>
        <dbReference type="NCBIfam" id="TIGR00187"/>
    </source>
</evidence>
<evidence type="ECO:0000256" key="7">
    <source>
        <dbReference type="ARBA" id="ARBA00022679"/>
    </source>
</evidence>
<dbReference type="STRING" id="134287.A35E_00423"/>
<dbReference type="FunFam" id="2.40.30.20:FF:000005">
    <property type="entry name" value="Riboflavin synthase, alpha subunit"/>
    <property type="match status" value="1"/>
</dbReference>